<reference evidence="2" key="1">
    <citation type="journal article" date="2018" name="Mol. Biol. Evol.">
        <title>Broad Genomic Sampling Reveals a Smut Pathogenic Ancestry of the Fungal Clade Ustilaginomycotina.</title>
        <authorList>
            <person name="Kijpornyongpan T."/>
            <person name="Mondo S.J."/>
            <person name="Barry K."/>
            <person name="Sandor L."/>
            <person name="Lee J."/>
            <person name="Lipzen A."/>
            <person name="Pangilinan J."/>
            <person name="LaButti K."/>
            <person name="Hainaut M."/>
            <person name="Henrissat B."/>
            <person name="Grigoriev I.V."/>
            <person name="Spatafora J.W."/>
            <person name="Aime M.C."/>
        </authorList>
    </citation>
    <scope>NUCLEOTIDE SEQUENCE [LARGE SCALE GENOMIC DNA]</scope>
    <source>
        <strain evidence="2">MCA 4198</strain>
    </source>
</reference>
<accession>A0A316YER8</accession>
<dbReference type="GeneID" id="37040033"/>
<dbReference type="RefSeq" id="XP_025375258.1">
    <property type="nucleotide sequence ID" value="XM_025518117.1"/>
</dbReference>
<evidence type="ECO:0000256" key="1">
    <source>
        <dbReference type="SAM" id="MobiDB-lite"/>
    </source>
</evidence>
<feature type="region of interest" description="Disordered" evidence="1">
    <location>
        <begin position="59"/>
        <end position="102"/>
    </location>
</feature>
<keyword evidence="3" id="KW-1185">Reference proteome</keyword>
<organism evidence="2 3">
    <name type="scientific">Acaromyces ingoldii</name>
    <dbReference type="NCBI Taxonomy" id="215250"/>
    <lineage>
        <taxon>Eukaryota</taxon>
        <taxon>Fungi</taxon>
        <taxon>Dikarya</taxon>
        <taxon>Basidiomycota</taxon>
        <taxon>Ustilaginomycotina</taxon>
        <taxon>Exobasidiomycetes</taxon>
        <taxon>Exobasidiales</taxon>
        <taxon>Cryptobasidiaceae</taxon>
        <taxon>Acaromyces</taxon>
    </lineage>
</organism>
<sequence>MRQEQPVVQTTEATNTSDGFDKSQIATTQQMLDGVSGLKTMPPTLATCNQLEPIPFSSTENIKSFDSPTSSFSPAAARMASSSSSSSSEVGHNHNGKNSTTFGWDVTTMDSADGALMRNTWIESAIASFNNGNHYLATEDTSGNAWPKEQRAFNANGPFHAYRDNIVRERKGAAT</sequence>
<dbReference type="Proteomes" id="UP000245768">
    <property type="component" value="Unassembled WGS sequence"/>
</dbReference>
<proteinExistence type="predicted"/>
<gene>
    <name evidence="2" type="ORF">FA10DRAFT_153433</name>
</gene>
<protein>
    <submittedName>
        <fullName evidence="2">Uncharacterized protein</fullName>
    </submittedName>
</protein>
<name>A0A316YER8_9BASI</name>
<feature type="compositionally biased region" description="Low complexity" evidence="1">
    <location>
        <begin position="70"/>
        <end position="88"/>
    </location>
</feature>
<dbReference type="AlphaFoldDB" id="A0A316YER8"/>
<dbReference type="EMBL" id="KZ819638">
    <property type="protein sequence ID" value="PWN88060.1"/>
    <property type="molecule type" value="Genomic_DNA"/>
</dbReference>
<dbReference type="InParanoid" id="A0A316YER8"/>
<evidence type="ECO:0000313" key="3">
    <source>
        <dbReference type="Proteomes" id="UP000245768"/>
    </source>
</evidence>
<feature type="region of interest" description="Disordered" evidence="1">
    <location>
        <begin position="1"/>
        <end position="23"/>
    </location>
</feature>
<evidence type="ECO:0000313" key="2">
    <source>
        <dbReference type="EMBL" id="PWN88060.1"/>
    </source>
</evidence>
<feature type="compositionally biased region" description="Polar residues" evidence="1">
    <location>
        <begin position="59"/>
        <end position="69"/>
    </location>
</feature>